<evidence type="ECO:0000313" key="4">
    <source>
        <dbReference type="Proteomes" id="UP000193570"/>
    </source>
</evidence>
<organism evidence="3 4">
    <name type="scientific">Roseivivax jejudonensis</name>
    <dbReference type="NCBI Taxonomy" id="1529041"/>
    <lineage>
        <taxon>Bacteria</taxon>
        <taxon>Pseudomonadati</taxon>
        <taxon>Pseudomonadota</taxon>
        <taxon>Alphaproteobacteria</taxon>
        <taxon>Rhodobacterales</taxon>
        <taxon>Roseobacteraceae</taxon>
        <taxon>Roseivivax</taxon>
    </lineage>
</organism>
<keyword evidence="4" id="KW-1185">Reference proteome</keyword>
<feature type="chain" id="PRO_5013118234" description="DUF3859 domain-containing protein" evidence="1">
    <location>
        <begin position="18"/>
        <end position="178"/>
    </location>
</feature>
<evidence type="ECO:0000256" key="1">
    <source>
        <dbReference type="SAM" id="SignalP"/>
    </source>
</evidence>
<feature type="domain" description="DUF3859" evidence="2">
    <location>
        <begin position="34"/>
        <end position="159"/>
    </location>
</feature>
<dbReference type="OrthoDB" id="7864302at2"/>
<gene>
    <name evidence="3" type="ORF">ROJ8625_03652</name>
</gene>
<dbReference type="Pfam" id="PF12975">
    <property type="entry name" value="DUF3859"/>
    <property type="match status" value="1"/>
</dbReference>
<dbReference type="Proteomes" id="UP000193570">
    <property type="component" value="Unassembled WGS sequence"/>
</dbReference>
<keyword evidence="1" id="KW-0732">Signal</keyword>
<dbReference type="AlphaFoldDB" id="A0A1X7A6B7"/>
<evidence type="ECO:0000313" key="3">
    <source>
        <dbReference type="EMBL" id="SLN69921.1"/>
    </source>
</evidence>
<proteinExistence type="predicted"/>
<accession>A0A1X7A6B7</accession>
<dbReference type="InterPro" id="IPR024331">
    <property type="entry name" value="DUF3859"/>
</dbReference>
<dbReference type="RefSeq" id="WP_085793303.1">
    <property type="nucleotide sequence ID" value="NZ_FWFK01000007.1"/>
</dbReference>
<evidence type="ECO:0000259" key="2">
    <source>
        <dbReference type="Pfam" id="PF12975"/>
    </source>
</evidence>
<protein>
    <recommendedName>
        <fullName evidence="2">DUF3859 domain-containing protein</fullName>
    </recommendedName>
</protein>
<dbReference type="Gene3D" id="2.60.40.2390">
    <property type="match status" value="1"/>
</dbReference>
<feature type="signal peptide" evidence="1">
    <location>
        <begin position="1"/>
        <end position="17"/>
    </location>
</feature>
<dbReference type="EMBL" id="FWFK01000007">
    <property type="protein sequence ID" value="SLN69921.1"/>
    <property type="molecule type" value="Genomic_DNA"/>
</dbReference>
<sequence>MLRIACLALLAPVAAAAQPADPLDYDADRIEAVQGVFCEVPTTGQTEAPGTVAGHIELFERIPEFQWLTHVVPAVPGLSFGVKTEATDGTVYGSVVLTLTHPRFAQSGATAQTYVTMLGGASESINAYTFDTEEELAVGTWSFTATQNGEVLYSALFEVVPPEAAPEIASACGGMPIS</sequence>
<name>A0A1X7A6B7_9RHOB</name>
<reference evidence="3 4" key="1">
    <citation type="submission" date="2017-03" db="EMBL/GenBank/DDBJ databases">
        <authorList>
            <person name="Afonso C.L."/>
            <person name="Miller P.J."/>
            <person name="Scott M.A."/>
            <person name="Spackman E."/>
            <person name="Goraichik I."/>
            <person name="Dimitrov K.M."/>
            <person name="Suarez D.L."/>
            <person name="Swayne D.E."/>
        </authorList>
    </citation>
    <scope>NUCLEOTIDE SEQUENCE [LARGE SCALE GENOMIC DNA]</scope>
    <source>
        <strain evidence="3 4">CECT 8625</strain>
    </source>
</reference>